<dbReference type="Pfam" id="PF10741">
    <property type="entry name" value="T2SSM_b"/>
    <property type="match status" value="1"/>
</dbReference>
<dbReference type="EMBL" id="CP073345">
    <property type="protein sequence ID" value="UTW05615.1"/>
    <property type="molecule type" value="Genomic_DNA"/>
</dbReference>
<accession>A0ABY5H2N5</accession>
<evidence type="ECO:0000256" key="2">
    <source>
        <dbReference type="SAM" id="Phobius"/>
    </source>
</evidence>
<keyword evidence="2" id="KW-1133">Transmembrane helix</keyword>
<dbReference type="Proteomes" id="UP001059950">
    <property type="component" value="Plasmid unnamed"/>
</dbReference>
<evidence type="ECO:0000313" key="3">
    <source>
        <dbReference type="EMBL" id="UTW05615.1"/>
    </source>
</evidence>
<keyword evidence="1" id="KW-0175">Coiled coil</keyword>
<evidence type="ECO:0000313" key="4">
    <source>
        <dbReference type="Proteomes" id="UP001059950"/>
    </source>
</evidence>
<keyword evidence="3" id="KW-0614">Plasmid</keyword>
<proteinExistence type="predicted"/>
<evidence type="ECO:0000256" key="1">
    <source>
        <dbReference type="SAM" id="Coils"/>
    </source>
</evidence>
<keyword evidence="2" id="KW-0472">Membrane</keyword>
<reference evidence="3" key="1">
    <citation type="submission" date="2021-04" db="EMBL/GenBank/DDBJ databases">
        <title>Oceanospirillales bacteria with DddD are important DMSP degraders in coastal seawater.</title>
        <authorList>
            <person name="Liu J."/>
        </authorList>
    </citation>
    <scope>NUCLEOTIDE SEQUENCE</scope>
    <source>
        <strain evidence="3">GY6</strain>
        <plasmid evidence="3">unnamed</plasmid>
    </source>
</reference>
<feature type="transmembrane region" description="Helical" evidence="2">
    <location>
        <begin position="12"/>
        <end position="34"/>
    </location>
</feature>
<feature type="coiled-coil region" evidence="1">
    <location>
        <begin position="37"/>
        <end position="74"/>
    </location>
</feature>
<keyword evidence="2" id="KW-0812">Transmembrane</keyword>
<evidence type="ECO:0008006" key="5">
    <source>
        <dbReference type="Google" id="ProtNLM"/>
    </source>
</evidence>
<gene>
    <name evidence="3" type="ORF">KDX31_19660</name>
</gene>
<protein>
    <recommendedName>
        <fullName evidence="5">General secretion pathway protein M</fullName>
    </recommendedName>
</protein>
<dbReference type="NCBIfam" id="NF040576">
    <property type="entry name" value="T2SS_GspM_XpsM"/>
    <property type="match status" value="1"/>
</dbReference>
<name>A0ABY5H2N5_9GAMM</name>
<geneLocation type="plasmid" evidence="3 4">
    <name>unnamed</name>
</geneLocation>
<organism evidence="3 4">
    <name type="scientific">Amphritea atlantica</name>
    <dbReference type="NCBI Taxonomy" id="355243"/>
    <lineage>
        <taxon>Bacteria</taxon>
        <taxon>Pseudomonadati</taxon>
        <taxon>Pseudomonadota</taxon>
        <taxon>Gammaproteobacteria</taxon>
        <taxon>Oceanospirillales</taxon>
        <taxon>Oceanospirillaceae</taxon>
        <taxon>Amphritea</taxon>
    </lineage>
</organism>
<dbReference type="InterPro" id="IPR034756">
    <property type="entry name" value="T2SSM_b"/>
</dbReference>
<sequence>MISQLNIRQRQGLALALLAILLLLVYLLLLHPYINSYREYGERISSLEQQYKTYERLTQGAEQAEQELRVLQRDRSTAEYYLPESKPALAAASLQQLLSSVIRQTGGQVISTNIINQDDDSPLLKVGIQLHLKLEISELVPLLHRLESGTPLLLIESFSITADLRQSRQQTLTRNNPRRALQPSPSEGQIDVRFRLIGYAIREVSS</sequence>
<keyword evidence="4" id="KW-1185">Reference proteome</keyword>